<feature type="domain" description="Glycosyl transferase family 1" evidence="1">
    <location>
        <begin position="223"/>
        <end position="381"/>
    </location>
</feature>
<keyword evidence="2" id="KW-0328">Glycosyltransferase</keyword>
<evidence type="ECO:0000313" key="3">
    <source>
        <dbReference type="Proteomes" id="UP000315750"/>
    </source>
</evidence>
<dbReference type="EMBL" id="CP036278">
    <property type="protein sequence ID" value="QDU56896.1"/>
    <property type="molecule type" value="Genomic_DNA"/>
</dbReference>
<reference evidence="2 3" key="1">
    <citation type="submission" date="2019-02" db="EMBL/GenBank/DDBJ databases">
        <title>Deep-cultivation of Planctomycetes and their phenomic and genomic characterization uncovers novel biology.</title>
        <authorList>
            <person name="Wiegand S."/>
            <person name="Jogler M."/>
            <person name="Boedeker C."/>
            <person name="Pinto D."/>
            <person name="Vollmers J."/>
            <person name="Rivas-Marin E."/>
            <person name="Kohn T."/>
            <person name="Peeters S.H."/>
            <person name="Heuer A."/>
            <person name="Rast P."/>
            <person name="Oberbeckmann S."/>
            <person name="Bunk B."/>
            <person name="Jeske O."/>
            <person name="Meyerdierks A."/>
            <person name="Storesund J.E."/>
            <person name="Kallscheuer N."/>
            <person name="Luecker S."/>
            <person name="Lage O.M."/>
            <person name="Pohl T."/>
            <person name="Merkel B.J."/>
            <person name="Hornburger P."/>
            <person name="Mueller R.-W."/>
            <person name="Bruemmer F."/>
            <person name="Labrenz M."/>
            <person name="Spormann A.M."/>
            <person name="Op den Camp H."/>
            <person name="Overmann J."/>
            <person name="Amann R."/>
            <person name="Jetten M.S.M."/>
            <person name="Mascher T."/>
            <person name="Medema M.H."/>
            <person name="Devos D.P."/>
            <person name="Kaster A.-K."/>
            <person name="Ovreas L."/>
            <person name="Rohde M."/>
            <person name="Galperin M.Y."/>
            <person name="Jogler C."/>
        </authorList>
    </citation>
    <scope>NUCLEOTIDE SEQUENCE [LARGE SCALE GENOMIC DNA]</scope>
    <source>
        <strain evidence="2 3">Pan181</strain>
    </source>
</reference>
<dbReference type="GO" id="GO:0016757">
    <property type="term" value="F:glycosyltransferase activity"/>
    <property type="evidence" value="ECO:0007669"/>
    <property type="project" value="UniProtKB-KW"/>
</dbReference>
<dbReference type="PANTHER" id="PTHR12526:SF638">
    <property type="entry name" value="SPORE COAT PROTEIN SA"/>
    <property type="match status" value="1"/>
</dbReference>
<dbReference type="SUPFAM" id="SSF53756">
    <property type="entry name" value="UDP-Glycosyltransferase/glycogen phosphorylase"/>
    <property type="match status" value="1"/>
</dbReference>
<dbReference type="PANTHER" id="PTHR12526">
    <property type="entry name" value="GLYCOSYLTRANSFERASE"/>
    <property type="match status" value="1"/>
</dbReference>
<gene>
    <name evidence="2" type="primary">kanE_2</name>
    <name evidence="2" type="ORF">Pan181_31080</name>
</gene>
<keyword evidence="3" id="KW-1185">Reference proteome</keyword>
<sequence>MSSTDSLQIGYLINQYPMPSQTFIRREIKALEDQGFRVQRYALRPWPGKLVDALDQREHEQTRYIATLGVAKLLLVMISTMFRKPARLLKAFSLLRKVSRRSDRSLFYHLIYLAEACVLDKWLQNDGVKHLHVHFATNPTEVAMYAHVLGDHPYSFMVHGPEEFDRAACVAFDEKASRAKFVATITSFARSQLYRWVRFEDWPKIQVVHCGLDHHYLEREYEPPVSTNRLVCVGRLGEQKGHMTLLEAAAIVARTHPSFELALVGDGELRGEVEKSIAKHGLHEQVKLLGWADGEQVQEQLRQSTALVLASFAEGLPVVIMEALAMGRPVISTMIAGIPELVVTGKNGWLVPAGDAESLAAAIMQLLETPQDTLVQMGHQAIESVQSQHNVTIEAKKLAAHILA</sequence>
<dbReference type="Gene3D" id="3.40.50.2000">
    <property type="entry name" value="Glycogen Phosphorylase B"/>
    <property type="match status" value="2"/>
</dbReference>
<name>A0A518AQA0_9BACT</name>
<evidence type="ECO:0000259" key="1">
    <source>
        <dbReference type="Pfam" id="PF00534"/>
    </source>
</evidence>
<organism evidence="2 3">
    <name type="scientific">Aeoliella mucimassa</name>
    <dbReference type="NCBI Taxonomy" id="2527972"/>
    <lineage>
        <taxon>Bacteria</taxon>
        <taxon>Pseudomonadati</taxon>
        <taxon>Planctomycetota</taxon>
        <taxon>Planctomycetia</taxon>
        <taxon>Pirellulales</taxon>
        <taxon>Lacipirellulaceae</taxon>
        <taxon>Aeoliella</taxon>
    </lineage>
</organism>
<dbReference type="InterPro" id="IPR001296">
    <property type="entry name" value="Glyco_trans_1"/>
</dbReference>
<protein>
    <submittedName>
        <fullName evidence="2">Alpha-D-kanosaminyltransferase</fullName>
        <ecNumber evidence="2">2.4.1.301</ecNumber>
    </submittedName>
</protein>
<dbReference type="AlphaFoldDB" id="A0A518AQA0"/>
<proteinExistence type="predicted"/>
<dbReference type="EC" id="2.4.1.301" evidence="2"/>
<evidence type="ECO:0000313" key="2">
    <source>
        <dbReference type="EMBL" id="QDU56896.1"/>
    </source>
</evidence>
<keyword evidence="2" id="KW-0808">Transferase</keyword>
<dbReference type="Pfam" id="PF00534">
    <property type="entry name" value="Glycos_transf_1"/>
    <property type="match status" value="1"/>
</dbReference>
<dbReference type="Proteomes" id="UP000315750">
    <property type="component" value="Chromosome"/>
</dbReference>
<accession>A0A518AQA0</accession>
<dbReference type="KEGG" id="amuc:Pan181_31080"/>